<dbReference type="PROSITE" id="PS51192">
    <property type="entry name" value="HELICASE_ATP_BIND_1"/>
    <property type="match status" value="1"/>
</dbReference>
<dbReference type="GO" id="GO:0008270">
    <property type="term" value="F:zinc ion binding"/>
    <property type="evidence" value="ECO:0007669"/>
    <property type="project" value="UniProtKB-KW"/>
</dbReference>
<keyword evidence="8" id="KW-1185">Reference proteome</keyword>
<feature type="region of interest" description="Disordered" evidence="3">
    <location>
        <begin position="441"/>
        <end position="479"/>
    </location>
</feature>
<protein>
    <submittedName>
        <fullName evidence="7">Helicase SNF2</fullName>
    </submittedName>
</protein>
<keyword evidence="1" id="KW-0378">Hydrolase</keyword>
<dbReference type="GO" id="GO:0004386">
    <property type="term" value="F:helicase activity"/>
    <property type="evidence" value="ECO:0007669"/>
    <property type="project" value="UniProtKB-KW"/>
</dbReference>
<keyword evidence="2" id="KW-0863">Zinc-finger</keyword>
<evidence type="ECO:0000313" key="7">
    <source>
        <dbReference type="EMBL" id="PEN16185.1"/>
    </source>
</evidence>
<dbReference type="PROSITE" id="PS50966">
    <property type="entry name" value="ZF_SWIM"/>
    <property type="match status" value="1"/>
</dbReference>
<dbReference type="SUPFAM" id="SSF52540">
    <property type="entry name" value="P-loop containing nucleoside triphosphate hydrolases"/>
    <property type="match status" value="2"/>
</dbReference>
<evidence type="ECO:0000256" key="2">
    <source>
        <dbReference type="PROSITE-ProRule" id="PRU00325"/>
    </source>
</evidence>
<dbReference type="InterPro" id="IPR007527">
    <property type="entry name" value="Znf_SWIM"/>
</dbReference>
<keyword evidence="2" id="KW-0862">Zinc</keyword>
<feature type="region of interest" description="Disordered" evidence="3">
    <location>
        <begin position="113"/>
        <end position="136"/>
    </location>
</feature>
<dbReference type="RefSeq" id="WP_098042606.1">
    <property type="nucleotide sequence ID" value="NZ_PDEV01000002.1"/>
</dbReference>
<evidence type="ECO:0000259" key="5">
    <source>
        <dbReference type="PROSITE" id="PS51192"/>
    </source>
</evidence>
<dbReference type="PANTHER" id="PTHR10799">
    <property type="entry name" value="SNF2/RAD54 HELICASE FAMILY"/>
    <property type="match status" value="1"/>
</dbReference>
<dbReference type="Pfam" id="PF04434">
    <property type="entry name" value="SWIM"/>
    <property type="match status" value="1"/>
</dbReference>
<gene>
    <name evidence="7" type="ORF">CRM92_05705</name>
</gene>
<dbReference type="Pfam" id="PF00271">
    <property type="entry name" value="Helicase_C"/>
    <property type="match status" value="1"/>
</dbReference>
<dbReference type="InterPro" id="IPR049730">
    <property type="entry name" value="SNF2/RAD54-like_C"/>
</dbReference>
<dbReference type="EMBL" id="PDEV01000002">
    <property type="protein sequence ID" value="PEN16185.1"/>
    <property type="molecule type" value="Genomic_DNA"/>
</dbReference>
<evidence type="ECO:0000256" key="1">
    <source>
        <dbReference type="ARBA" id="ARBA00022801"/>
    </source>
</evidence>
<reference evidence="7" key="1">
    <citation type="submission" date="2017-10" db="EMBL/GenBank/DDBJ databases">
        <title>Kefir isolates.</title>
        <authorList>
            <person name="Kim Y."/>
            <person name="Blasche S."/>
        </authorList>
    </citation>
    <scope>NUCLEOTIDE SEQUENCE [LARGE SCALE GENOMIC DNA]</scope>
    <source>
        <strain evidence="7">OG2-2</strain>
    </source>
</reference>
<dbReference type="InterPro" id="IPR027417">
    <property type="entry name" value="P-loop_NTPase"/>
</dbReference>
<evidence type="ECO:0000313" key="8">
    <source>
        <dbReference type="Proteomes" id="UP000219947"/>
    </source>
</evidence>
<organism evidence="7 8">
    <name type="scientific">Rothia dentocariosa</name>
    <dbReference type="NCBI Taxonomy" id="2047"/>
    <lineage>
        <taxon>Bacteria</taxon>
        <taxon>Bacillati</taxon>
        <taxon>Actinomycetota</taxon>
        <taxon>Actinomycetes</taxon>
        <taxon>Micrococcales</taxon>
        <taxon>Micrococcaceae</taxon>
        <taxon>Rothia</taxon>
    </lineage>
</organism>
<feature type="compositionally biased region" description="Low complexity" evidence="3">
    <location>
        <begin position="156"/>
        <end position="168"/>
    </location>
</feature>
<dbReference type="InterPro" id="IPR014001">
    <property type="entry name" value="Helicase_ATP-bd"/>
</dbReference>
<keyword evidence="2" id="KW-0479">Metal-binding</keyword>
<evidence type="ECO:0000259" key="6">
    <source>
        <dbReference type="PROSITE" id="PS51194"/>
    </source>
</evidence>
<keyword evidence="7" id="KW-0067">ATP-binding</keyword>
<evidence type="ECO:0000259" key="4">
    <source>
        <dbReference type="PROSITE" id="PS50966"/>
    </source>
</evidence>
<feature type="region of interest" description="Disordered" evidence="3">
    <location>
        <begin position="156"/>
        <end position="179"/>
    </location>
</feature>
<evidence type="ECO:0000256" key="3">
    <source>
        <dbReference type="SAM" id="MobiDB-lite"/>
    </source>
</evidence>
<name>A0A2A8D5F2_9MICC</name>
<dbReference type="CDD" id="cd18793">
    <property type="entry name" value="SF2_C_SNF"/>
    <property type="match status" value="1"/>
</dbReference>
<accession>A0A2A8D5F2</accession>
<keyword evidence="7" id="KW-0547">Nucleotide-binding</keyword>
<feature type="domain" description="SWIM-type" evidence="4">
    <location>
        <begin position="62"/>
        <end position="102"/>
    </location>
</feature>
<feature type="compositionally biased region" description="Polar residues" evidence="3">
    <location>
        <begin position="169"/>
        <end position="179"/>
    </location>
</feature>
<dbReference type="GO" id="GO:0005524">
    <property type="term" value="F:ATP binding"/>
    <property type="evidence" value="ECO:0007669"/>
    <property type="project" value="InterPro"/>
</dbReference>
<dbReference type="GO" id="GO:0016787">
    <property type="term" value="F:hydrolase activity"/>
    <property type="evidence" value="ECO:0007669"/>
    <property type="project" value="UniProtKB-KW"/>
</dbReference>
<feature type="compositionally biased region" description="Polar residues" evidence="3">
    <location>
        <begin position="455"/>
        <end position="464"/>
    </location>
</feature>
<dbReference type="Proteomes" id="UP000219947">
    <property type="component" value="Unassembled WGS sequence"/>
</dbReference>
<comment type="caution">
    <text evidence="7">The sequence shown here is derived from an EMBL/GenBank/DDBJ whole genome shotgun (WGS) entry which is preliminary data.</text>
</comment>
<keyword evidence="7" id="KW-0347">Helicase</keyword>
<feature type="domain" description="Helicase ATP-binding" evidence="5">
    <location>
        <begin position="844"/>
        <end position="1029"/>
    </location>
</feature>
<dbReference type="Pfam" id="PF00176">
    <property type="entry name" value="SNF2-rel_dom"/>
    <property type="match status" value="1"/>
</dbReference>
<sequence length="1319" mass="145397">MSTPNPFPDIPVTVAQIIRQAGHKAYQRGLAYARQREVVRYTYDEDENTLEGLVNGSTPIPYEVDIRFFPGSDADSNLFNARCTCPVAADCKHAVALMLTALDRAKTARKALDNAPGGRIRQSMNQESPEDTARQVAETADDPLAALRASGAIRSASSLTTEPESLSLNDQENTHSSPSKISVWRRDMAQVLAARGEASGIDSARVPGALDLSFSISGSYARGRNIPGATPPINLLARPLMQSKTGRWIKGGLSWETFASSVGGPVGRHEVYPEHERFFAEIYAIARPWQNMYSSHRDWISLTATNSTLLWDVLARAEQIGLPILLEGFEVTTAVLPPAQVRVHAGAVEAESRQNAEAAVSEDSAPDLALHAALGWETREDNRVRQLWFDAAHCHPIGSPRSGFFALGSLVQRIYEEQAHRVHWKSTRKGALDAPHRDVFQAQSSQEQAEKSSGENENPETQTGGLIPELSSENTATPTIPDLPEGLNLAFIPLAEPLDAAAELLVSRGEMRIPASEREAFHREFLPTLTRAVPFLTPDPALALPKVRSPYLVFEAHFDDKISHDALLNWYWEYPKNPLDAEGTDSGVRRLPALGLGTERDERFEARVLRAVRSATASNPVLAGGFGERRSQGWETRDILAHVLPALRRIPGVRVRLLGSVPEFTEATDAMIEVKVTEGNSRDWFGLGIAIKVNNWTVPFAQVFEALDRNQDRILLGNGTYFSLNRPEFSALRTLIEEARTLNETGGELRINRHQAGLFSELESLASSVETVASWDAQVKSLLALVEAADRAGETAGSEEVLENEHSDSLSVSSGVFSANHLSSPLGLTAVLRPYQLEGFRWLAFLRQHRLGGILADDMGLGKTVQVLALLAQAIAEHEQRADHTEFAPFLVVAPTSVVGNWAQEAARFVPGAKVVTITESTSKSGKSIAELVQGAHLVLTSYALFRLDEDGYTEFGNYVPENTKNGTSPHAGWGALILDEAQFVKNTKTRAWKVARALNAQVKLAITGTPMENNLMELWALLAIVADGLFPSARMFRDLYARPAESGEDPQVIEKLRRRVRPLMLRRTKDVVAADLPEKNDVRVNVPLTTAHRHIYDMHLQRERQKVLGLLDDMDKNRFTIFQSLTLLRRLALDATLIDPDEYAGVASAKLEYLVEHLPSLLGDGHRVLVFSQFTGYLRTIAERLQAEGIDYLYLDGTTRNRPQVLKDFAEGAAPVFLISLKAGGFGLNLTEADHCFIMDPWWNPAAEQQAVDRIHRLGQERDVHVYRLVAEGTIEEKVMDLKASKAALFDAVVNDGSFASSRVDAEQIRELFTPTDS</sequence>
<feature type="domain" description="Helicase C-terminal" evidence="6">
    <location>
        <begin position="1151"/>
        <end position="1299"/>
    </location>
</feature>
<dbReference type="SMART" id="SM00490">
    <property type="entry name" value="HELICc"/>
    <property type="match status" value="1"/>
</dbReference>
<dbReference type="InterPro" id="IPR038718">
    <property type="entry name" value="SNF2-like_sf"/>
</dbReference>
<dbReference type="SMART" id="SM00487">
    <property type="entry name" value="DEXDc"/>
    <property type="match status" value="1"/>
</dbReference>
<dbReference type="PROSITE" id="PS51194">
    <property type="entry name" value="HELICASE_CTER"/>
    <property type="match status" value="1"/>
</dbReference>
<dbReference type="Gene3D" id="3.40.50.300">
    <property type="entry name" value="P-loop containing nucleotide triphosphate hydrolases"/>
    <property type="match status" value="1"/>
</dbReference>
<dbReference type="Gene3D" id="3.40.50.10810">
    <property type="entry name" value="Tandem AAA-ATPase domain"/>
    <property type="match status" value="1"/>
</dbReference>
<dbReference type="InterPro" id="IPR000330">
    <property type="entry name" value="SNF2_N"/>
</dbReference>
<dbReference type="InterPro" id="IPR001650">
    <property type="entry name" value="Helicase_C-like"/>
</dbReference>
<proteinExistence type="predicted"/>